<protein>
    <recommendedName>
        <fullName evidence="5">DUF4149 domain-containing protein</fullName>
    </recommendedName>
</protein>
<evidence type="ECO:0000313" key="3">
    <source>
        <dbReference type="EMBL" id="GFH59275.1"/>
    </source>
</evidence>
<sequence length="249" mass="26961">MRKLFFAPILLMAAINPSVCLSTSVVPVQDYSGVAAGLFGNMRTPAALIAGAIVPVGLLSAPQLIKGEPRKEELMKKANCLLAVASLLSEILAITYSTVAINKLAEIQFAPTASVSEFISKNFEFAWLGTNVHFLLGLFGFGILVGTKAYFLYGGRVAKIAGCWSLATFLTCTSYVNYGISIGESMHQEGFRFAKNLFGLTLKYMKLAICKARGRPLSLTAMAITLYSIYLTMKQLIEFISLGLNKTTE</sequence>
<dbReference type="EMBL" id="BLLK01000062">
    <property type="protein sequence ID" value="GFH59275.1"/>
    <property type="molecule type" value="Genomic_DNA"/>
</dbReference>
<evidence type="ECO:0000256" key="1">
    <source>
        <dbReference type="SAM" id="Phobius"/>
    </source>
</evidence>
<feature type="transmembrane region" description="Helical" evidence="1">
    <location>
        <begin position="78"/>
        <end position="105"/>
    </location>
</feature>
<gene>
    <name evidence="3" type="ORF">CTEN210_15751</name>
</gene>
<evidence type="ECO:0000256" key="2">
    <source>
        <dbReference type="SAM" id="SignalP"/>
    </source>
</evidence>
<keyword evidence="1" id="KW-0472">Membrane</keyword>
<feature type="transmembrane region" description="Helical" evidence="1">
    <location>
        <begin position="125"/>
        <end position="145"/>
    </location>
</feature>
<feature type="signal peptide" evidence="2">
    <location>
        <begin position="1"/>
        <end position="22"/>
    </location>
</feature>
<dbReference type="AlphaFoldDB" id="A0AAD3DAC5"/>
<feature type="transmembrane region" description="Helical" evidence="1">
    <location>
        <begin position="46"/>
        <end position="66"/>
    </location>
</feature>
<keyword evidence="1" id="KW-0812">Transmembrane</keyword>
<evidence type="ECO:0000313" key="4">
    <source>
        <dbReference type="Proteomes" id="UP001054902"/>
    </source>
</evidence>
<dbReference type="Proteomes" id="UP001054902">
    <property type="component" value="Unassembled WGS sequence"/>
</dbReference>
<accession>A0AAD3DAC5</accession>
<evidence type="ECO:0008006" key="5">
    <source>
        <dbReference type="Google" id="ProtNLM"/>
    </source>
</evidence>
<name>A0AAD3DAC5_9STRA</name>
<proteinExistence type="predicted"/>
<keyword evidence="4" id="KW-1185">Reference proteome</keyword>
<feature type="transmembrane region" description="Helical" evidence="1">
    <location>
        <begin position="157"/>
        <end position="178"/>
    </location>
</feature>
<organism evidence="3 4">
    <name type="scientific">Chaetoceros tenuissimus</name>
    <dbReference type="NCBI Taxonomy" id="426638"/>
    <lineage>
        <taxon>Eukaryota</taxon>
        <taxon>Sar</taxon>
        <taxon>Stramenopiles</taxon>
        <taxon>Ochrophyta</taxon>
        <taxon>Bacillariophyta</taxon>
        <taxon>Coscinodiscophyceae</taxon>
        <taxon>Chaetocerotophycidae</taxon>
        <taxon>Chaetocerotales</taxon>
        <taxon>Chaetocerotaceae</taxon>
        <taxon>Chaetoceros</taxon>
    </lineage>
</organism>
<keyword evidence="2" id="KW-0732">Signal</keyword>
<feature type="chain" id="PRO_5042199179" description="DUF4149 domain-containing protein" evidence="2">
    <location>
        <begin position="23"/>
        <end position="249"/>
    </location>
</feature>
<comment type="caution">
    <text evidence="3">The sequence shown here is derived from an EMBL/GenBank/DDBJ whole genome shotgun (WGS) entry which is preliminary data.</text>
</comment>
<keyword evidence="1" id="KW-1133">Transmembrane helix</keyword>
<reference evidence="3 4" key="1">
    <citation type="journal article" date="2021" name="Sci. Rep.">
        <title>The genome of the diatom Chaetoceros tenuissimus carries an ancient integrated fragment of an extant virus.</title>
        <authorList>
            <person name="Hongo Y."/>
            <person name="Kimura K."/>
            <person name="Takaki Y."/>
            <person name="Yoshida Y."/>
            <person name="Baba S."/>
            <person name="Kobayashi G."/>
            <person name="Nagasaki K."/>
            <person name="Hano T."/>
            <person name="Tomaru Y."/>
        </authorList>
    </citation>
    <scope>NUCLEOTIDE SEQUENCE [LARGE SCALE GENOMIC DNA]</scope>
    <source>
        <strain evidence="3 4">NIES-3715</strain>
    </source>
</reference>